<feature type="region of interest" description="Disordered" evidence="1">
    <location>
        <begin position="131"/>
        <end position="178"/>
    </location>
</feature>
<feature type="compositionally biased region" description="Polar residues" evidence="1">
    <location>
        <begin position="244"/>
        <end position="254"/>
    </location>
</feature>
<evidence type="ECO:0000313" key="3">
    <source>
        <dbReference type="Proteomes" id="UP000285146"/>
    </source>
</evidence>
<reference evidence="2 3" key="1">
    <citation type="submission" date="2015-09" db="EMBL/GenBank/DDBJ databases">
        <title>Host preference determinants of Valsa canker pathogens revealed by comparative genomics.</title>
        <authorList>
            <person name="Yin Z."/>
            <person name="Huang L."/>
        </authorList>
    </citation>
    <scope>NUCLEOTIDE SEQUENCE [LARGE SCALE GENOMIC DNA]</scope>
    <source>
        <strain evidence="2 3">SXYLt</strain>
    </source>
</reference>
<dbReference type="Proteomes" id="UP000285146">
    <property type="component" value="Unassembled WGS sequence"/>
</dbReference>
<dbReference type="Gene3D" id="1.10.8.790">
    <property type="entry name" value="RNA-dependent RNA polymerase, slab domain, helical subdomain-like"/>
    <property type="match status" value="1"/>
</dbReference>
<protein>
    <submittedName>
        <fullName evidence="2">Uncharacterized protein</fullName>
    </submittedName>
</protein>
<dbReference type="EMBL" id="LKEB01000047">
    <property type="protein sequence ID" value="ROW04674.1"/>
    <property type="molecule type" value="Genomic_DNA"/>
</dbReference>
<feature type="region of interest" description="Disordered" evidence="1">
    <location>
        <begin position="243"/>
        <end position="271"/>
    </location>
</feature>
<accession>A0A423WMN1</accession>
<dbReference type="AlphaFoldDB" id="A0A423WMN1"/>
<keyword evidence="3" id="KW-1185">Reference proteome</keyword>
<proteinExistence type="predicted"/>
<sequence length="412" mass="46029">MDSSKPLAPRHPREDLHRFVNELNVRYSIGIPIPDPSISPSKRREQGSISTRLYTRLEVHFYQGGVEALHSLTQVFDREAKELWSNWVKKPKGDPDTLPRIGSVFFATNNAERERLQSLFHQVLDQFQPTRSFGRTQSGPAAYSMEKATQHSKRAADADIARTPTKRSRPVTPHASTTISEAADIFAAPKFAPDGGSSRPGPARTAEALNKSFSLLKSATTMGSSMGTSKTSFRSVFSYEQPGAVSTQETVEPSTQERRWWPGLSFQDTGEPASVDKEVLHMPSDDYETSIPNPSMNNARPEDAQVSPTQNSYHSIPTTSYKDLSDLIVDAQSKVSGQVQYSRPRTAEPPNEPLQSQMHRIWPQTPTWLEAAPFPVMWEVMRIAQYCAVDLGCISMTYNTSWTIQKKLRSAI</sequence>
<dbReference type="STRING" id="1230097.A0A423WMN1"/>
<evidence type="ECO:0000256" key="1">
    <source>
        <dbReference type="SAM" id="MobiDB-lite"/>
    </source>
</evidence>
<comment type="caution">
    <text evidence="2">The sequence shown here is derived from an EMBL/GenBank/DDBJ whole genome shotgun (WGS) entry which is preliminary data.</text>
</comment>
<evidence type="ECO:0000313" key="2">
    <source>
        <dbReference type="EMBL" id="ROW04674.1"/>
    </source>
</evidence>
<feature type="region of interest" description="Disordered" evidence="1">
    <location>
        <begin position="287"/>
        <end position="314"/>
    </location>
</feature>
<gene>
    <name evidence="2" type="ORF">VPNG_07416</name>
</gene>
<dbReference type="InParanoid" id="A0A423WMN1"/>
<name>A0A423WMN1_9PEZI</name>
<organism evidence="2 3">
    <name type="scientific">Cytospora leucostoma</name>
    <dbReference type="NCBI Taxonomy" id="1230097"/>
    <lineage>
        <taxon>Eukaryota</taxon>
        <taxon>Fungi</taxon>
        <taxon>Dikarya</taxon>
        <taxon>Ascomycota</taxon>
        <taxon>Pezizomycotina</taxon>
        <taxon>Sordariomycetes</taxon>
        <taxon>Sordariomycetidae</taxon>
        <taxon>Diaporthales</taxon>
        <taxon>Cytosporaceae</taxon>
        <taxon>Cytospora</taxon>
    </lineage>
</organism>